<dbReference type="PANTHER" id="PTHR35509:SF1">
    <property type="entry name" value="DOMAIN PROTEIN, PUTATIVE (DUF1995)-RELATED"/>
    <property type="match status" value="1"/>
</dbReference>
<dbReference type="InterPro" id="IPR053021">
    <property type="entry name" value="Chloroplast_ADK"/>
</dbReference>
<dbReference type="Proteomes" id="UP001516023">
    <property type="component" value="Unassembled WGS sequence"/>
</dbReference>
<dbReference type="PANTHER" id="PTHR35509">
    <property type="entry name" value="DOMAIN PROTEIN, PUTATIVE (DUF1995)-RELATED"/>
    <property type="match status" value="1"/>
</dbReference>
<keyword evidence="1" id="KW-0175">Coiled coil</keyword>
<keyword evidence="5" id="KW-1185">Reference proteome</keyword>
<accession>A0ABD3PDU7</accession>
<dbReference type="EMBL" id="JABMIG020000206">
    <property type="protein sequence ID" value="KAL3785914.1"/>
    <property type="molecule type" value="Genomic_DNA"/>
</dbReference>
<sequence>MRITRSSLAALLAAIVLPAAFLAPTVNAFAPSIPRLSNTHVTSDTTYHHCQIPSRASSRCFSAPLSQPTELPDSLADAASIAANACHQIHLAGGPMTRCRVDFDTSVGDETYTTLKSSTEFMQQFVSALSLVAIPGVMERKQAEVMRLVQAKAELKQLKEDEMNATDIAEDEASGEKVKDNEINAEREAELIKIVESQGADPTPWAGPKLRIYFPDEGSAALARRDWKREVPPCVEFSSCGGVQTADVTSDSIIIFFCPRASEAEFVEEILYRTEETRGDELMMTVMVNPLLVDMGVTGFGMAGRRLRERLIDNLIPAYYLRTLPWGALTRVWPQLFTVWQDDENAEGGYRMIKAMDRLPSNPEVEDIYDIENGDKKEPGEGPGFLESLSDFVNGMTRL</sequence>
<feature type="chain" id="PRO_5044786736" description="DUF1995 domain-containing protein" evidence="2">
    <location>
        <begin position="29"/>
        <end position="399"/>
    </location>
</feature>
<protein>
    <recommendedName>
        <fullName evidence="3">DUF1995 domain-containing protein</fullName>
    </recommendedName>
</protein>
<proteinExistence type="predicted"/>
<dbReference type="Pfam" id="PF09353">
    <property type="entry name" value="DUF1995"/>
    <property type="match status" value="1"/>
</dbReference>
<evidence type="ECO:0000256" key="1">
    <source>
        <dbReference type="SAM" id="Coils"/>
    </source>
</evidence>
<dbReference type="InterPro" id="IPR018962">
    <property type="entry name" value="DUF1995"/>
</dbReference>
<evidence type="ECO:0000313" key="4">
    <source>
        <dbReference type="EMBL" id="KAL3785914.1"/>
    </source>
</evidence>
<feature type="domain" description="DUF1995" evidence="3">
    <location>
        <begin position="72"/>
        <end position="366"/>
    </location>
</feature>
<evidence type="ECO:0000256" key="2">
    <source>
        <dbReference type="SAM" id="SignalP"/>
    </source>
</evidence>
<dbReference type="AlphaFoldDB" id="A0ABD3PDU7"/>
<comment type="caution">
    <text evidence="4">The sequence shown here is derived from an EMBL/GenBank/DDBJ whole genome shotgun (WGS) entry which is preliminary data.</text>
</comment>
<organism evidence="4 5">
    <name type="scientific">Cyclotella cryptica</name>
    <dbReference type="NCBI Taxonomy" id="29204"/>
    <lineage>
        <taxon>Eukaryota</taxon>
        <taxon>Sar</taxon>
        <taxon>Stramenopiles</taxon>
        <taxon>Ochrophyta</taxon>
        <taxon>Bacillariophyta</taxon>
        <taxon>Coscinodiscophyceae</taxon>
        <taxon>Thalassiosirophycidae</taxon>
        <taxon>Stephanodiscales</taxon>
        <taxon>Stephanodiscaceae</taxon>
        <taxon>Cyclotella</taxon>
    </lineage>
</organism>
<feature type="signal peptide" evidence="2">
    <location>
        <begin position="1"/>
        <end position="28"/>
    </location>
</feature>
<keyword evidence="2" id="KW-0732">Signal</keyword>
<reference evidence="4 5" key="1">
    <citation type="journal article" date="2020" name="G3 (Bethesda)">
        <title>Improved Reference Genome for Cyclotella cryptica CCMP332, a Model for Cell Wall Morphogenesis, Salinity Adaptation, and Lipid Production in Diatoms (Bacillariophyta).</title>
        <authorList>
            <person name="Roberts W.R."/>
            <person name="Downey K.M."/>
            <person name="Ruck E.C."/>
            <person name="Traller J.C."/>
            <person name="Alverson A.J."/>
        </authorList>
    </citation>
    <scope>NUCLEOTIDE SEQUENCE [LARGE SCALE GENOMIC DNA]</scope>
    <source>
        <strain evidence="4 5">CCMP332</strain>
    </source>
</reference>
<gene>
    <name evidence="4" type="ORF">HJC23_008109</name>
</gene>
<feature type="coiled-coil region" evidence="1">
    <location>
        <begin position="138"/>
        <end position="172"/>
    </location>
</feature>
<name>A0ABD3PDU7_9STRA</name>
<evidence type="ECO:0000259" key="3">
    <source>
        <dbReference type="Pfam" id="PF09353"/>
    </source>
</evidence>
<evidence type="ECO:0000313" key="5">
    <source>
        <dbReference type="Proteomes" id="UP001516023"/>
    </source>
</evidence>